<accession>A0A3M8DPW3</accession>
<reference evidence="7 8" key="1">
    <citation type="submission" date="2018-10" db="EMBL/GenBank/DDBJ databases">
        <title>Phylogenomics of Brevibacillus.</title>
        <authorList>
            <person name="Dunlap C."/>
        </authorList>
    </citation>
    <scope>NUCLEOTIDE SEQUENCE [LARGE SCALE GENOMIC DNA]</scope>
    <source>
        <strain evidence="7 8">JCM 15716</strain>
    </source>
</reference>
<evidence type="ECO:0000313" key="7">
    <source>
        <dbReference type="EMBL" id="RNB90014.1"/>
    </source>
</evidence>
<dbReference type="RefSeq" id="WP_122918266.1">
    <property type="nucleotide sequence ID" value="NZ_RHHQ01000008.1"/>
</dbReference>
<dbReference type="Gene3D" id="3.30.950.10">
    <property type="entry name" value="Methyltransferase, Cobalt-precorrin-4 Transmethylase, Domain 2"/>
    <property type="match status" value="1"/>
</dbReference>
<dbReference type="InterPro" id="IPR012818">
    <property type="entry name" value="CbiE"/>
</dbReference>
<dbReference type="Gene3D" id="3.40.1010.10">
    <property type="entry name" value="Cobalt-precorrin-4 Transmethylase, Domain 1"/>
    <property type="match status" value="1"/>
</dbReference>
<dbReference type="AlphaFoldDB" id="A0A3M8DPW3"/>
<evidence type="ECO:0000256" key="4">
    <source>
        <dbReference type="ARBA" id="ARBA00022679"/>
    </source>
</evidence>
<dbReference type="GO" id="GO:0032259">
    <property type="term" value="P:methylation"/>
    <property type="evidence" value="ECO:0007669"/>
    <property type="project" value="UniProtKB-KW"/>
</dbReference>
<dbReference type="GO" id="GO:0009236">
    <property type="term" value="P:cobalamin biosynthetic process"/>
    <property type="evidence" value="ECO:0007669"/>
    <property type="project" value="UniProtKB-UniPathway"/>
</dbReference>
<evidence type="ECO:0000256" key="2">
    <source>
        <dbReference type="ARBA" id="ARBA00022573"/>
    </source>
</evidence>
<sequence>MTPVTVIGIGDDGAAGLFPQAVESISAADLLVGGERHLSFFPESRAEKMPLKTGVLWAIEEIRKQQEAGLRVVVLASGDPLFYGIGGLLAKKLGADAVRIIPHFSSVQLAFSRMKESSQDAHIDSVHGRPITGLAQRLDGKAKVALLTDKENTPARVAQYLLDYGMDEYEAFVAERLGNPDERCRWFSLADLAETECDPLNVLILRQRAGANPPHWGLGIEDDQFQQRKPDKGLITKKEVRVVSLAEMNLKSDSIVWDIGTATGSVAIEAARIARNGQVFAVEKNEPDLENAIANAKKFRTDITLVHAKAPQGLEQFPDPDAVFVGGSGGELVELIQLCRERLRPNGRFVLNAVTIENLYEAMQALKEAGFETSVTMLQVSRSKPILHLTRLEGLNPVYVITGKIPVEAEREGDQA</sequence>
<dbReference type="Proteomes" id="UP000271031">
    <property type="component" value="Unassembled WGS sequence"/>
</dbReference>
<keyword evidence="4 7" id="KW-0808">Transferase</keyword>
<dbReference type="PANTHER" id="PTHR43182">
    <property type="entry name" value="COBALT-PRECORRIN-6B C(15)-METHYLTRANSFERASE (DECARBOXYLATING)"/>
    <property type="match status" value="1"/>
</dbReference>
<dbReference type="GO" id="GO:0008276">
    <property type="term" value="F:protein methyltransferase activity"/>
    <property type="evidence" value="ECO:0007669"/>
    <property type="project" value="InterPro"/>
</dbReference>
<evidence type="ECO:0000256" key="3">
    <source>
        <dbReference type="ARBA" id="ARBA00022603"/>
    </source>
</evidence>
<evidence type="ECO:0000256" key="5">
    <source>
        <dbReference type="ARBA" id="ARBA00022691"/>
    </source>
</evidence>
<dbReference type="InterPro" id="IPR050714">
    <property type="entry name" value="Cobalamin_biosynth_MTase"/>
</dbReference>
<dbReference type="SUPFAM" id="SSF53790">
    <property type="entry name" value="Tetrapyrrole methylase"/>
    <property type="match status" value="1"/>
</dbReference>
<evidence type="ECO:0000259" key="6">
    <source>
        <dbReference type="Pfam" id="PF00590"/>
    </source>
</evidence>
<dbReference type="InterPro" id="IPR000878">
    <property type="entry name" value="4pyrrol_Mease"/>
</dbReference>
<keyword evidence="3 7" id="KW-0489">Methyltransferase</keyword>
<organism evidence="7 8">
    <name type="scientific">Brevibacillus fluminis</name>
    <dbReference type="NCBI Taxonomy" id="511487"/>
    <lineage>
        <taxon>Bacteria</taxon>
        <taxon>Bacillati</taxon>
        <taxon>Bacillota</taxon>
        <taxon>Bacilli</taxon>
        <taxon>Bacillales</taxon>
        <taxon>Paenibacillaceae</taxon>
        <taxon>Brevibacillus</taxon>
    </lineage>
</organism>
<dbReference type="InterPro" id="IPR035996">
    <property type="entry name" value="4pyrrol_Methylase_sf"/>
</dbReference>
<dbReference type="InterPro" id="IPR014776">
    <property type="entry name" value="4pyrrole_Mease_sub2"/>
</dbReference>
<comment type="pathway">
    <text evidence="1">Cofactor biosynthesis; adenosylcobalamin biosynthesis.</text>
</comment>
<dbReference type="Pfam" id="PF00590">
    <property type="entry name" value="TP_methylase"/>
    <property type="match status" value="1"/>
</dbReference>
<dbReference type="OrthoDB" id="9780707at2"/>
<proteinExistence type="predicted"/>
<feature type="domain" description="Tetrapyrrole methylase" evidence="6">
    <location>
        <begin position="4"/>
        <end position="192"/>
    </location>
</feature>
<dbReference type="InterPro" id="IPR029063">
    <property type="entry name" value="SAM-dependent_MTases_sf"/>
</dbReference>
<keyword evidence="5" id="KW-0949">S-adenosyl-L-methionine</keyword>
<protein>
    <submittedName>
        <fullName evidence="7">Precorrin-6y C5,15-methyltransferase (Decarboxylating) subunit CbiE</fullName>
    </submittedName>
</protein>
<comment type="caution">
    <text evidence="7">The sequence shown here is derived from an EMBL/GenBank/DDBJ whole genome shotgun (WGS) entry which is preliminary data.</text>
</comment>
<dbReference type="NCBIfam" id="TIGR02469">
    <property type="entry name" value="CbiT"/>
    <property type="match status" value="1"/>
</dbReference>
<dbReference type="PIRSF" id="PIRSF036428">
    <property type="entry name" value="CobL"/>
    <property type="match status" value="1"/>
</dbReference>
<name>A0A3M8DPW3_9BACL</name>
<dbReference type="PANTHER" id="PTHR43182:SF1">
    <property type="entry name" value="COBALT-PRECORRIN-7 C(5)-METHYLTRANSFERASE"/>
    <property type="match status" value="1"/>
</dbReference>
<dbReference type="InterPro" id="IPR006365">
    <property type="entry name" value="Cbl_synth_CobL"/>
</dbReference>
<evidence type="ECO:0000313" key="8">
    <source>
        <dbReference type="Proteomes" id="UP000271031"/>
    </source>
</evidence>
<dbReference type="InterPro" id="IPR014777">
    <property type="entry name" value="4pyrrole_Mease_sub1"/>
</dbReference>
<dbReference type="EMBL" id="RHHQ01000008">
    <property type="protein sequence ID" value="RNB90014.1"/>
    <property type="molecule type" value="Genomic_DNA"/>
</dbReference>
<dbReference type="NCBIfam" id="TIGR02467">
    <property type="entry name" value="CbiE"/>
    <property type="match status" value="1"/>
</dbReference>
<keyword evidence="2" id="KW-0169">Cobalamin biosynthesis</keyword>
<dbReference type="InterPro" id="IPR014008">
    <property type="entry name" value="Cbl_synth_MTase_CbiT"/>
</dbReference>
<dbReference type="SUPFAM" id="SSF53335">
    <property type="entry name" value="S-adenosyl-L-methionine-dependent methyltransferases"/>
    <property type="match status" value="1"/>
</dbReference>
<dbReference type="CDD" id="cd11644">
    <property type="entry name" value="Precorrin-6Y-MT"/>
    <property type="match status" value="1"/>
</dbReference>
<gene>
    <name evidence="7" type="primary">cbiE</name>
    <name evidence="7" type="ORF">EDM56_10675</name>
</gene>
<dbReference type="CDD" id="cd02440">
    <property type="entry name" value="AdoMet_MTases"/>
    <property type="match status" value="1"/>
</dbReference>
<dbReference type="Gene3D" id="3.40.50.150">
    <property type="entry name" value="Vaccinia Virus protein VP39"/>
    <property type="match status" value="1"/>
</dbReference>
<evidence type="ECO:0000256" key="1">
    <source>
        <dbReference type="ARBA" id="ARBA00004953"/>
    </source>
</evidence>
<keyword evidence="8" id="KW-1185">Reference proteome</keyword>
<dbReference type="UniPathway" id="UPA00148"/>